<gene>
    <name evidence="3" type="ORF">GA0061101_1265</name>
    <name evidence="2" type="ORF">GGD46_005862</name>
</gene>
<dbReference type="GeneID" id="32530250"/>
<evidence type="ECO:0000256" key="1">
    <source>
        <dbReference type="SAM" id="Phobius"/>
    </source>
</evidence>
<dbReference type="Proteomes" id="UP000199205">
    <property type="component" value="Unassembled WGS sequence"/>
</dbReference>
<proteinExistence type="predicted"/>
<feature type="transmembrane region" description="Helical" evidence="1">
    <location>
        <begin position="7"/>
        <end position="28"/>
    </location>
</feature>
<dbReference type="RefSeq" id="WP_004119909.1">
    <property type="nucleotide sequence ID" value="NZ_FMAF01000026.1"/>
</dbReference>
<accession>A0A1C3X6N3</accession>
<protein>
    <submittedName>
        <fullName evidence="3">Uncharacterized protein</fullName>
    </submittedName>
</protein>
<evidence type="ECO:0000313" key="5">
    <source>
        <dbReference type="Proteomes" id="UP000565576"/>
    </source>
</evidence>
<organism evidence="3 4">
    <name type="scientific">Rhizobium lusitanum</name>
    <dbReference type="NCBI Taxonomy" id="293958"/>
    <lineage>
        <taxon>Bacteria</taxon>
        <taxon>Pseudomonadati</taxon>
        <taxon>Pseudomonadota</taxon>
        <taxon>Alphaproteobacteria</taxon>
        <taxon>Hyphomicrobiales</taxon>
        <taxon>Rhizobiaceae</taxon>
        <taxon>Rhizobium/Agrobacterium group</taxon>
        <taxon>Rhizobium</taxon>
    </lineage>
</organism>
<dbReference type="EMBL" id="FMAF01000026">
    <property type="protein sequence ID" value="SCB47654.1"/>
    <property type="molecule type" value="Genomic_DNA"/>
</dbReference>
<dbReference type="AlphaFoldDB" id="A0A1C3X6N3"/>
<keyword evidence="1" id="KW-0812">Transmembrane</keyword>
<sequence>MRLVRLTLNAAVLVLGLGAIFFMIGATLEFLRIDVGMADVFRSTIYSSICTILLAFAAVCLDKANQALLRK</sequence>
<evidence type="ECO:0000313" key="2">
    <source>
        <dbReference type="EMBL" id="MBB6488544.1"/>
    </source>
</evidence>
<reference evidence="3 4" key="1">
    <citation type="submission" date="2016-08" db="EMBL/GenBank/DDBJ databases">
        <authorList>
            <person name="Seilhamer J.J."/>
        </authorList>
    </citation>
    <scope>NUCLEOTIDE SEQUENCE [LARGE SCALE GENOMIC DNA]</scope>
    <source>
        <strain evidence="3 4">P1-7</strain>
    </source>
</reference>
<dbReference type="EMBL" id="JACHBG010000024">
    <property type="protein sequence ID" value="MBB6488544.1"/>
    <property type="molecule type" value="Genomic_DNA"/>
</dbReference>
<reference evidence="2 5" key="2">
    <citation type="submission" date="2020-08" db="EMBL/GenBank/DDBJ databases">
        <title>Genomic Encyclopedia of Type Strains, Phase IV (KMG-V): Genome sequencing to study the core and pangenomes of soil and plant-associated prokaryotes.</title>
        <authorList>
            <person name="Whitman W."/>
        </authorList>
    </citation>
    <scope>NUCLEOTIDE SEQUENCE [LARGE SCALE GENOMIC DNA]</scope>
    <source>
        <strain evidence="2 5">SEMIA 4060</strain>
    </source>
</reference>
<name>A0A1C3X6N3_9HYPH</name>
<dbReference type="Proteomes" id="UP000565576">
    <property type="component" value="Unassembled WGS sequence"/>
</dbReference>
<dbReference type="OrthoDB" id="8399910at2"/>
<keyword evidence="1" id="KW-0472">Membrane</keyword>
<feature type="transmembrane region" description="Helical" evidence="1">
    <location>
        <begin position="40"/>
        <end position="61"/>
    </location>
</feature>
<keyword evidence="1" id="KW-1133">Transmembrane helix</keyword>
<evidence type="ECO:0000313" key="4">
    <source>
        <dbReference type="Proteomes" id="UP000199205"/>
    </source>
</evidence>
<evidence type="ECO:0000313" key="3">
    <source>
        <dbReference type="EMBL" id="SCB47654.1"/>
    </source>
</evidence>